<evidence type="ECO:0000313" key="8">
    <source>
        <dbReference type="Proteomes" id="UP000599024"/>
    </source>
</evidence>
<dbReference type="GO" id="GO:0051087">
    <property type="term" value="F:protein-folding chaperone binding"/>
    <property type="evidence" value="ECO:0007669"/>
    <property type="project" value="InterPro"/>
</dbReference>
<dbReference type="InterPro" id="IPR000740">
    <property type="entry name" value="GrpE"/>
</dbReference>
<keyword evidence="2 3" id="KW-0143">Chaperone</keyword>
<comment type="similarity">
    <text evidence="1 3 5">Belongs to the GrpE family.</text>
</comment>
<dbReference type="GO" id="GO:0006457">
    <property type="term" value="P:protein folding"/>
    <property type="evidence" value="ECO:0007669"/>
    <property type="project" value="InterPro"/>
</dbReference>
<evidence type="ECO:0000256" key="4">
    <source>
        <dbReference type="RuleBase" id="RU000639"/>
    </source>
</evidence>
<evidence type="ECO:0000256" key="1">
    <source>
        <dbReference type="ARBA" id="ARBA00009054"/>
    </source>
</evidence>
<dbReference type="SUPFAM" id="SSF51064">
    <property type="entry name" value="Head domain of nucleotide exchange factor GrpE"/>
    <property type="match status" value="1"/>
</dbReference>
<dbReference type="GO" id="GO:0000774">
    <property type="term" value="F:adenyl-nucleotide exchange factor activity"/>
    <property type="evidence" value="ECO:0007669"/>
    <property type="project" value="InterPro"/>
</dbReference>
<dbReference type="GO" id="GO:0042803">
    <property type="term" value="F:protein homodimerization activity"/>
    <property type="evidence" value="ECO:0007669"/>
    <property type="project" value="InterPro"/>
</dbReference>
<evidence type="ECO:0000256" key="6">
    <source>
        <dbReference type="SAM" id="MobiDB-lite"/>
    </source>
</evidence>
<keyword evidence="3" id="KW-0963">Cytoplasm</keyword>
<evidence type="ECO:0000256" key="2">
    <source>
        <dbReference type="ARBA" id="ARBA00023186"/>
    </source>
</evidence>
<dbReference type="InterPro" id="IPR009012">
    <property type="entry name" value="GrpE_head"/>
</dbReference>
<feature type="region of interest" description="Disordered" evidence="6">
    <location>
        <begin position="1"/>
        <end position="41"/>
    </location>
</feature>
<comment type="function">
    <text evidence="3 4">Participates actively in the response to hyperosmotic and heat shock by preventing the aggregation of stress-denatured proteins, in association with DnaK and GrpE. It is the nucleotide exchange factor for DnaK and may function as a thermosensor. Unfolded proteins bind initially to DnaJ; upon interaction with the DnaJ-bound protein, DnaK hydrolyzes its bound ATP, resulting in the formation of a stable complex. GrpE releases ADP from DnaK; ATP binding to DnaK triggers the release of the substrate protein, thus completing the reaction cycle. Several rounds of ATP-dependent interactions between DnaJ, DnaK and GrpE are required for fully efficient folding.</text>
</comment>
<dbReference type="PANTHER" id="PTHR21237">
    <property type="entry name" value="GRPE PROTEIN"/>
    <property type="match status" value="1"/>
</dbReference>
<keyword evidence="3 4" id="KW-0346">Stress response</keyword>
<feature type="compositionally biased region" description="Basic and acidic residues" evidence="6">
    <location>
        <begin position="16"/>
        <end position="31"/>
    </location>
</feature>
<dbReference type="CDD" id="cd00446">
    <property type="entry name" value="GrpE"/>
    <property type="match status" value="1"/>
</dbReference>
<dbReference type="SUPFAM" id="SSF58014">
    <property type="entry name" value="Coiled-coil domain of nucleotide exchange factor GrpE"/>
    <property type="match status" value="1"/>
</dbReference>
<dbReference type="GO" id="GO:0051082">
    <property type="term" value="F:unfolded protein binding"/>
    <property type="evidence" value="ECO:0007669"/>
    <property type="project" value="TreeGrafter"/>
</dbReference>
<dbReference type="Proteomes" id="UP000599024">
    <property type="component" value="Unassembled WGS sequence"/>
</dbReference>
<protein>
    <recommendedName>
        <fullName evidence="3 4">Protein GrpE</fullName>
    </recommendedName>
    <alternativeName>
        <fullName evidence="3">HSP-70 cofactor</fullName>
    </alternativeName>
</protein>
<comment type="caution">
    <text evidence="7">The sequence shown here is derived from an EMBL/GenBank/DDBJ whole genome shotgun (WGS) entry which is preliminary data.</text>
</comment>
<comment type="subunit">
    <text evidence="3">Homodimer.</text>
</comment>
<organism evidence="7 8">
    <name type="scientific">Candidatus Desulfatifera sulfidica</name>
    <dbReference type="NCBI Taxonomy" id="2841691"/>
    <lineage>
        <taxon>Bacteria</taxon>
        <taxon>Pseudomonadati</taxon>
        <taxon>Thermodesulfobacteriota</taxon>
        <taxon>Desulfobulbia</taxon>
        <taxon>Desulfobulbales</taxon>
        <taxon>Desulfobulbaceae</taxon>
        <taxon>Candidatus Desulfatifera</taxon>
    </lineage>
</organism>
<comment type="subcellular location">
    <subcellularLocation>
        <location evidence="3">Cytoplasm</location>
    </subcellularLocation>
</comment>
<dbReference type="InterPro" id="IPR013805">
    <property type="entry name" value="GrpE_CC"/>
</dbReference>
<dbReference type="AlphaFoldDB" id="A0A8J6N8V8"/>
<dbReference type="Gene3D" id="2.30.22.10">
    <property type="entry name" value="Head domain of nucleotide exchange factor GrpE"/>
    <property type="match status" value="1"/>
</dbReference>
<proteinExistence type="inferred from homology"/>
<evidence type="ECO:0000256" key="3">
    <source>
        <dbReference type="HAMAP-Rule" id="MF_01151"/>
    </source>
</evidence>
<dbReference type="EMBL" id="JACNLK010000072">
    <property type="protein sequence ID" value="MBC8209042.1"/>
    <property type="molecule type" value="Genomic_DNA"/>
</dbReference>
<dbReference type="Gene3D" id="3.90.20.20">
    <property type="match status" value="1"/>
</dbReference>
<reference evidence="7 8" key="1">
    <citation type="submission" date="2020-08" db="EMBL/GenBank/DDBJ databases">
        <title>Bridging the membrane lipid divide: bacteria of the FCB group superphylum have the potential to synthesize archaeal ether lipids.</title>
        <authorList>
            <person name="Villanueva L."/>
            <person name="Von Meijenfeldt F.A.B."/>
            <person name="Westbye A.B."/>
            <person name="Yadav S."/>
            <person name="Hopmans E.C."/>
            <person name="Dutilh B.E."/>
            <person name="Sinninghe Damste J.S."/>
        </authorList>
    </citation>
    <scope>NUCLEOTIDE SEQUENCE [LARGE SCALE GENOMIC DNA]</scope>
    <source>
        <strain evidence="7">NIOZ-UU81</strain>
    </source>
</reference>
<accession>A0A8J6N8V8</accession>
<dbReference type="HAMAP" id="MF_01151">
    <property type="entry name" value="GrpE"/>
    <property type="match status" value="1"/>
</dbReference>
<gene>
    <name evidence="3" type="primary">grpE</name>
    <name evidence="7" type="ORF">H8E79_07735</name>
</gene>
<dbReference type="PROSITE" id="PS01071">
    <property type="entry name" value="GRPE"/>
    <property type="match status" value="1"/>
</dbReference>
<dbReference type="PANTHER" id="PTHR21237:SF23">
    <property type="entry name" value="GRPE PROTEIN HOMOLOG, MITOCHONDRIAL"/>
    <property type="match status" value="1"/>
</dbReference>
<evidence type="ECO:0000256" key="5">
    <source>
        <dbReference type="RuleBase" id="RU004478"/>
    </source>
</evidence>
<dbReference type="GO" id="GO:0005737">
    <property type="term" value="C:cytoplasm"/>
    <property type="evidence" value="ECO:0007669"/>
    <property type="project" value="UniProtKB-SubCell"/>
</dbReference>
<dbReference type="PRINTS" id="PR00773">
    <property type="entry name" value="GRPEPROTEIN"/>
</dbReference>
<sequence>MKKSDKSFQIEVTEEIVSKDKETQETPKPQDEAMAADEQETLDAEEVVGEITEPDLENELSQTRAEVVELRDLLLRTAAEQENFKKRMERERSNALKYAGESIFKEILPAVDNLERAMTQGVVDGADAATNLKGLLEGVGLTLKSMTATLEKFEVFPVESIGKPFDPSCQEALTMEVSDTIPANHVSKEFEKGYTYKDRLLRAAKVIVSSGKEGE</sequence>
<dbReference type="Pfam" id="PF01025">
    <property type="entry name" value="GrpE"/>
    <property type="match status" value="1"/>
</dbReference>
<evidence type="ECO:0000313" key="7">
    <source>
        <dbReference type="EMBL" id="MBC8209042.1"/>
    </source>
</evidence>
<name>A0A8J6N8V8_9BACT</name>